<proteinExistence type="predicted"/>
<gene>
    <name evidence="1" type="ORF">rCG_52435</name>
</gene>
<evidence type="ECO:0000313" key="1">
    <source>
        <dbReference type="EMBL" id="EDL88064.1"/>
    </source>
</evidence>
<protein>
    <submittedName>
        <fullName evidence="1">RCG52435</fullName>
    </submittedName>
</protein>
<sequence>MRKQTRIAILIIDRIDFKLKLIRKDRERHFILVKGPIKKEKLQY</sequence>
<organism evidence="1 2">
    <name type="scientific">Rattus norvegicus</name>
    <name type="common">Rat</name>
    <dbReference type="NCBI Taxonomy" id="10116"/>
    <lineage>
        <taxon>Eukaryota</taxon>
        <taxon>Metazoa</taxon>
        <taxon>Chordata</taxon>
        <taxon>Craniata</taxon>
        <taxon>Vertebrata</taxon>
        <taxon>Euteleostomi</taxon>
        <taxon>Mammalia</taxon>
        <taxon>Eutheria</taxon>
        <taxon>Euarchontoglires</taxon>
        <taxon>Glires</taxon>
        <taxon>Rodentia</taxon>
        <taxon>Myomorpha</taxon>
        <taxon>Muroidea</taxon>
        <taxon>Muridae</taxon>
        <taxon>Murinae</taxon>
        <taxon>Rattus</taxon>
    </lineage>
</organism>
<dbReference type="AlphaFoldDB" id="A6K109"/>
<name>A6K109_RAT</name>
<reference evidence="1 2" key="1">
    <citation type="submission" date="2005-09" db="EMBL/GenBank/DDBJ databases">
        <authorList>
            <person name="Mural R.J."/>
            <person name="Li P.W."/>
            <person name="Adams M.D."/>
            <person name="Amanatides P.G."/>
            <person name="Baden-Tillson H."/>
            <person name="Barnstead M."/>
            <person name="Chin S.H."/>
            <person name="Dew I."/>
            <person name="Evans C.A."/>
            <person name="Ferriera S."/>
            <person name="Flanigan M."/>
            <person name="Fosler C."/>
            <person name="Glodek A."/>
            <person name="Gu Z."/>
            <person name="Holt R.A."/>
            <person name="Jennings D."/>
            <person name="Kraft C.L."/>
            <person name="Lu F."/>
            <person name="Nguyen T."/>
            <person name="Nusskern D.R."/>
            <person name="Pfannkoch C.M."/>
            <person name="Sitter C."/>
            <person name="Sutton G.G."/>
            <person name="Venter J.C."/>
            <person name="Wang Z."/>
            <person name="Woodage T."/>
            <person name="Zheng X.H."/>
            <person name="Zhong F."/>
        </authorList>
    </citation>
    <scope>NUCLEOTIDE SEQUENCE [LARGE SCALE GENOMIC DNA]</scope>
    <source>
        <strain>BN</strain>
        <strain evidence="2">Sprague-Dawley</strain>
    </source>
</reference>
<accession>A6K109</accession>
<evidence type="ECO:0000313" key="2">
    <source>
        <dbReference type="Proteomes" id="UP000234681"/>
    </source>
</evidence>
<dbReference type="EMBL" id="CH474011">
    <property type="protein sequence ID" value="EDL88064.1"/>
    <property type="molecule type" value="Genomic_DNA"/>
</dbReference>
<dbReference type="Proteomes" id="UP000234681">
    <property type="component" value="Chromosome 4"/>
</dbReference>